<dbReference type="HOGENOM" id="CLU_1069928_0_0_1"/>
<protein>
    <submittedName>
        <fullName evidence="1">Uncharacterized protein</fullName>
    </submittedName>
</protein>
<reference evidence="1 2" key="1">
    <citation type="submission" date="2014-02" db="EMBL/GenBank/DDBJ databases">
        <title>The genome sequence of the entomopathogenic fungus Metarhizium robertsii ARSEF 2575.</title>
        <authorList>
            <person name="Giuliano Garisto Donzelli B."/>
            <person name="Roe B.A."/>
            <person name="Macmil S.L."/>
            <person name="Krasnoff S.B."/>
            <person name="Gibson D.M."/>
        </authorList>
    </citation>
    <scope>NUCLEOTIDE SEQUENCE [LARGE SCALE GENOMIC DNA]</scope>
    <source>
        <strain evidence="1 2">ARSEF 2575</strain>
    </source>
</reference>
<comment type="caution">
    <text evidence="1">The sequence shown here is derived from an EMBL/GenBank/DDBJ whole genome shotgun (WGS) entry which is preliminary data.</text>
</comment>
<proteinExistence type="predicted"/>
<accession>A0A0A1V9C1</accession>
<dbReference type="Proteomes" id="UP000030151">
    <property type="component" value="Unassembled WGS sequence"/>
</dbReference>
<name>A0A0A1V9C1_9HYPO</name>
<sequence length="260" mass="28547">MRDATLGVARSRENGSWESAVKRFVWEDARSTRSHDFVTILLFLVRSFASANPHLLTGSLSSVSAPPAKLESAKTPGEDFSSAERIVNPLNLHVLANLGLFPTPCDAADVTATKRTVALRLTQADLLRGAAGLMVFLYFGPSTDSQNLPGPLQRLWERLENIHADHKRQGLSYDHIMDFSLPDGSFAVMAAGGECQLHQLTFLHESRLRLKLTTSHTVLSNRRHLSSSSQPAPVSTSFTSLYHVPFLLHASAKRAAISMF</sequence>
<dbReference type="EMBL" id="JELW01000001">
    <property type="protein sequence ID" value="EXV06450.1"/>
    <property type="molecule type" value="Genomic_DNA"/>
</dbReference>
<evidence type="ECO:0000313" key="2">
    <source>
        <dbReference type="Proteomes" id="UP000030151"/>
    </source>
</evidence>
<gene>
    <name evidence="1" type="ORF">X797_001170</name>
</gene>
<organism evidence="1 2">
    <name type="scientific">Metarhizium robertsii</name>
    <dbReference type="NCBI Taxonomy" id="568076"/>
    <lineage>
        <taxon>Eukaryota</taxon>
        <taxon>Fungi</taxon>
        <taxon>Dikarya</taxon>
        <taxon>Ascomycota</taxon>
        <taxon>Pezizomycotina</taxon>
        <taxon>Sordariomycetes</taxon>
        <taxon>Hypocreomycetidae</taxon>
        <taxon>Hypocreales</taxon>
        <taxon>Clavicipitaceae</taxon>
        <taxon>Metarhizium</taxon>
    </lineage>
</organism>
<dbReference type="AlphaFoldDB" id="A0A0A1V9C1"/>
<evidence type="ECO:0000313" key="1">
    <source>
        <dbReference type="EMBL" id="EXV06450.1"/>
    </source>
</evidence>